<comment type="caution">
    <text evidence="5">The sequence shown here is derived from an EMBL/GenBank/DDBJ whole genome shotgun (WGS) entry which is preliminary data.</text>
</comment>
<dbReference type="RefSeq" id="WP_229433255.1">
    <property type="nucleotide sequence ID" value="NZ_JAJHPV010000014.1"/>
</dbReference>
<proteinExistence type="predicted"/>
<dbReference type="Pfam" id="PF20419">
    <property type="entry name" value="DUF6701"/>
    <property type="match status" value="1"/>
</dbReference>
<feature type="domain" description="DUF6701" evidence="4">
    <location>
        <begin position="487"/>
        <end position="970"/>
    </location>
</feature>
<name>A0ABS8IW38_9BURK</name>
<evidence type="ECO:0000313" key="5">
    <source>
        <dbReference type="EMBL" id="MCC6072368.1"/>
    </source>
</evidence>
<feature type="domain" description="DUF11" evidence="2">
    <location>
        <begin position="313"/>
        <end position="427"/>
    </location>
</feature>
<evidence type="ECO:0000313" key="6">
    <source>
        <dbReference type="Proteomes" id="UP001198701"/>
    </source>
</evidence>
<dbReference type="InterPro" id="IPR001434">
    <property type="entry name" value="OmcB-like_DUF11"/>
</dbReference>
<accession>A0ABS8IW38</accession>
<keyword evidence="6" id="KW-1185">Reference proteome</keyword>
<dbReference type="Pfam" id="PF11824">
    <property type="entry name" value="DUF3344"/>
    <property type="match status" value="1"/>
</dbReference>
<evidence type="ECO:0000259" key="3">
    <source>
        <dbReference type="Pfam" id="PF11824"/>
    </source>
</evidence>
<evidence type="ECO:0000259" key="4">
    <source>
        <dbReference type="Pfam" id="PF20419"/>
    </source>
</evidence>
<feature type="chain" id="PRO_5045325401" evidence="1">
    <location>
        <begin position="24"/>
        <end position="972"/>
    </location>
</feature>
<evidence type="ECO:0000259" key="2">
    <source>
        <dbReference type="Pfam" id="PF01345"/>
    </source>
</evidence>
<keyword evidence="1" id="KW-0732">Signal</keyword>
<reference evidence="5 6" key="1">
    <citation type="submission" date="2021-11" db="EMBL/GenBank/DDBJ databases">
        <authorList>
            <person name="Huq M.A."/>
        </authorList>
    </citation>
    <scope>NUCLEOTIDE SEQUENCE [LARGE SCALE GENOMIC DNA]</scope>
    <source>
        <strain evidence="5 6">MAHUQ-52</strain>
    </source>
</reference>
<dbReference type="Pfam" id="PF01345">
    <property type="entry name" value="DUF11"/>
    <property type="match status" value="1"/>
</dbReference>
<dbReference type="InterPro" id="IPR046524">
    <property type="entry name" value="DUF6701"/>
</dbReference>
<dbReference type="InterPro" id="IPR021779">
    <property type="entry name" value="DUF3344"/>
</dbReference>
<dbReference type="EMBL" id="JAJHPV010000014">
    <property type="protein sequence ID" value="MCC6072368.1"/>
    <property type="molecule type" value="Genomic_DNA"/>
</dbReference>
<dbReference type="Proteomes" id="UP001198701">
    <property type="component" value="Unassembled WGS sequence"/>
</dbReference>
<organism evidence="5 6">
    <name type="scientific">Massilia agrisoli</name>
    <dbReference type="NCBI Taxonomy" id="2892444"/>
    <lineage>
        <taxon>Bacteria</taxon>
        <taxon>Pseudomonadati</taxon>
        <taxon>Pseudomonadota</taxon>
        <taxon>Betaproteobacteria</taxon>
        <taxon>Burkholderiales</taxon>
        <taxon>Oxalobacteraceae</taxon>
        <taxon>Telluria group</taxon>
        <taxon>Massilia</taxon>
    </lineage>
</organism>
<sequence length="972" mass="102355">MARLNLAAAQFVFMLLLVLACQAARADTPIRLLQSHVGNVNFVGTQETIRDKGNNQPCRVYSPTVDRYAALTGIPAEAEILSAQLYWAGSGYNPDFNVTMDGGAISAPADRRYYSTTIGNNYNYFSGAADVTAQVKLKRNAVYAFRGLTVDYDSPYCAVEGVLGGFSLLVIYADKSQPFRMLNLYEGFQYMRYSGFTLNLSGFRVPDPIGAATGRVGHITWEGDVTLDGSGENLKFNGYEMTDSRNPSGNQFNAKSNINGDDKSFGIDFDAYTVGYPVIKSGQTTASTRYESGQDLVLLSAEVVALPNVPLSDLSISLDLEDKMITGRDTAMTVVVSSQGPSTATGPTVVSSTLPAELSFVSGSGDGWTCSAVAQQVTCSHQGTLPAGQALPVLTITAKVTGSGKIMVSASVSGKMYDPQPANNAASDEGTAVAGESRYVFTDKACSEDVKLGEGTQCSTKLQPLLAGVPRKLYITGVDSNDVPVLPANATEDMFFALKCINPTKTAGVIAKVGAVSLKPCADKDGAWQDSQSSTKITFENYSAEVELTYADVGKLVLALRPAGSSSVATSSEFVSIPYELKITQVRRKNGDAVPAGLTDTDAFVMRSGEDFTVTVASLAAAGAVTPNFGNEEGTKPKLSVPLVSMTLGTSMPALEGGPFTLENGYANGTFAWQEVGVISLTPGIEGNAYLNVPVTGMLATAAKAGRFIPHHFETTVVGALGCLSRMNCPSDVGSAAYSRQPFTVTITARSKSGAQTKNYQGIFAKEVKLSSVAGAGGAPKAGLSDTKAPATAFTDGVGTAKPQFVLPNGFVHTAPQAPWSAPDTVHVRAVDADSATSLQDPGTSLEGGIQIVNGRLLVPNAHGSERLPLPLKLSAQYWTGTNWELSSNDQLSEIDPAKAAFSNTGALALSIGPLGLERLVNGVRNYSVKATPAAAGKADLVIDHLEWLPSTKGRLKFGTYKSPLIYLRELH</sequence>
<gene>
    <name evidence="5" type="ORF">LMJ30_15585</name>
</gene>
<dbReference type="PROSITE" id="PS51257">
    <property type="entry name" value="PROKAR_LIPOPROTEIN"/>
    <property type="match status" value="1"/>
</dbReference>
<evidence type="ECO:0000256" key="1">
    <source>
        <dbReference type="SAM" id="SignalP"/>
    </source>
</evidence>
<protein>
    <submittedName>
        <fullName evidence="5">DUF11 domain-containing protein</fullName>
    </submittedName>
</protein>
<feature type="domain" description="DUF3344" evidence="3">
    <location>
        <begin position="63"/>
        <end position="255"/>
    </location>
</feature>
<feature type="signal peptide" evidence="1">
    <location>
        <begin position="1"/>
        <end position="23"/>
    </location>
</feature>